<keyword evidence="1" id="KW-0472">Membrane</keyword>
<dbReference type="InterPro" id="IPR025646">
    <property type="entry name" value="DUF4350"/>
</dbReference>
<comment type="caution">
    <text evidence="3">The sequence shown here is derived from an EMBL/GenBank/DDBJ whole genome shotgun (WGS) entry which is preliminary data.</text>
</comment>
<keyword evidence="4" id="KW-1185">Reference proteome</keyword>
<reference evidence="3 4" key="1">
    <citation type="submission" date="2024-09" db="EMBL/GenBank/DDBJ databases">
        <authorList>
            <person name="Salinas-Garcia M.A."/>
            <person name="Prieme A."/>
        </authorList>
    </citation>
    <scope>NUCLEOTIDE SEQUENCE [LARGE SCALE GENOMIC DNA]</scope>
    <source>
        <strain evidence="3 4">DSM 21081</strain>
    </source>
</reference>
<keyword evidence="1" id="KW-1133">Transmembrane helix</keyword>
<dbReference type="Proteomes" id="UP001575652">
    <property type="component" value="Unassembled WGS sequence"/>
</dbReference>
<organism evidence="3 4">
    <name type="scientific">Arthrobacter halodurans</name>
    <dbReference type="NCBI Taxonomy" id="516699"/>
    <lineage>
        <taxon>Bacteria</taxon>
        <taxon>Bacillati</taxon>
        <taxon>Actinomycetota</taxon>
        <taxon>Actinomycetes</taxon>
        <taxon>Micrococcales</taxon>
        <taxon>Micrococcaceae</taxon>
        <taxon>Arthrobacter</taxon>
    </lineage>
</organism>
<evidence type="ECO:0000256" key="1">
    <source>
        <dbReference type="SAM" id="Phobius"/>
    </source>
</evidence>
<gene>
    <name evidence="3" type="ORF">ACETWP_02290</name>
</gene>
<accession>A0ABV4UIP8</accession>
<evidence type="ECO:0000313" key="4">
    <source>
        <dbReference type="Proteomes" id="UP001575652"/>
    </source>
</evidence>
<feature type="domain" description="DUF4350" evidence="2">
    <location>
        <begin position="65"/>
        <end position="237"/>
    </location>
</feature>
<keyword evidence="1" id="KW-0812">Transmembrane</keyword>
<evidence type="ECO:0000313" key="3">
    <source>
        <dbReference type="EMBL" id="MFB0833405.1"/>
    </source>
</evidence>
<dbReference type="RefSeq" id="WP_373970559.1">
    <property type="nucleotide sequence ID" value="NZ_JBHDLJ010000001.1"/>
</dbReference>
<protein>
    <submittedName>
        <fullName evidence="3">DUF4350 domain-containing protein</fullName>
    </submittedName>
</protein>
<feature type="transmembrane region" description="Helical" evidence="1">
    <location>
        <begin position="269"/>
        <end position="287"/>
    </location>
</feature>
<proteinExistence type="predicted"/>
<dbReference type="EMBL" id="JBHDLJ010000001">
    <property type="protein sequence ID" value="MFB0833405.1"/>
    <property type="molecule type" value="Genomic_DNA"/>
</dbReference>
<dbReference type="Pfam" id="PF14258">
    <property type="entry name" value="DUF4350"/>
    <property type="match status" value="1"/>
</dbReference>
<evidence type="ECO:0000259" key="2">
    <source>
        <dbReference type="Pfam" id="PF14258"/>
    </source>
</evidence>
<name>A0ABV4UIP8_9MICC</name>
<sequence length="400" mass="41349">MSAEARTPLDGTRTVRAQAPDSARSVGLRRWRGARLWLALVALAVAAGLFYALTGTGADRVPLSPRNPAPDGAMAVAEVLGRHGVGVVVPGSLDAAVDAARDPAGATVLLHDPGAILNDAQLERLAAASRRAVLIGPGFDQLRPFSDDIRPAGVVPEDAASPSAASCGAPVAAEAPAVSAGGTMYTGGAGCFAHARAGAPAHSLAVDGTTTVLGNPAFLENGRVLDHGHAALALWTLGAEPTLVWYQPTVADLVSEGPPASPFELLPSWFGPAAAWLMFVGLVAILWRARRDGPLVAEPLPVVVPSAETAEGRARLYQDARAVEAAAASLRSASLTRIAAHLRLGQHVTADGVIATLAKSGHRPESELRRLLHPADVTTEKRLVAWANELHTLEQEIGIP</sequence>
<feature type="transmembrane region" description="Helical" evidence="1">
    <location>
        <begin position="34"/>
        <end position="53"/>
    </location>
</feature>